<evidence type="ECO:0000313" key="3">
    <source>
        <dbReference type="Proteomes" id="UP001597205"/>
    </source>
</evidence>
<feature type="chain" id="PRO_5045732860" evidence="1">
    <location>
        <begin position="20"/>
        <end position="205"/>
    </location>
</feature>
<gene>
    <name evidence="2" type="ORF">ACFQ2C_06820</name>
</gene>
<evidence type="ECO:0000313" key="2">
    <source>
        <dbReference type="EMBL" id="MFD1165310.1"/>
    </source>
</evidence>
<dbReference type="InterPro" id="IPR036359">
    <property type="entry name" value="Thiol_cytolysin_sf"/>
</dbReference>
<reference evidence="3" key="1">
    <citation type="journal article" date="2019" name="Int. J. Syst. Evol. Microbiol.">
        <title>The Global Catalogue of Microorganisms (GCM) 10K type strain sequencing project: providing services to taxonomists for standard genome sequencing and annotation.</title>
        <authorList>
            <consortium name="The Broad Institute Genomics Platform"/>
            <consortium name="The Broad Institute Genome Sequencing Center for Infectious Disease"/>
            <person name="Wu L."/>
            <person name="Ma J."/>
        </authorList>
    </citation>
    <scope>NUCLEOTIDE SEQUENCE [LARGE SCALE GENOMIC DNA]</scope>
    <source>
        <strain evidence="3">CCUG 52468</strain>
    </source>
</reference>
<dbReference type="SUPFAM" id="SSF56978">
    <property type="entry name" value="Perfringolysin"/>
    <property type="match status" value="1"/>
</dbReference>
<feature type="signal peptide" evidence="1">
    <location>
        <begin position="1"/>
        <end position="19"/>
    </location>
</feature>
<keyword evidence="3" id="KW-1185">Reference proteome</keyword>
<dbReference type="Gene3D" id="3.90.840.10">
    <property type="entry name" value="Thiol-activated cytolysin superfamily/Thiol-activated cytolysin, alpha-beta domain"/>
    <property type="match status" value="1"/>
</dbReference>
<proteinExistence type="predicted"/>
<dbReference type="EMBL" id="JBHTKY010000007">
    <property type="protein sequence ID" value="MFD1165310.1"/>
    <property type="molecule type" value="Genomic_DNA"/>
</dbReference>
<dbReference type="Proteomes" id="UP001597205">
    <property type="component" value="Unassembled WGS sequence"/>
</dbReference>
<evidence type="ECO:0000256" key="1">
    <source>
        <dbReference type="SAM" id="SignalP"/>
    </source>
</evidence>
<name>A0ABW3RJT0_9SPHI</name>
<organism evidence="2 3">
    <name type="scientific">Sphingobacterium daejeonense</name>
    <dbReference type="NCBI Taxonomy" id="371142"/>
    <lineage>
        <taxon>Bacteria</taxon>
        <taxon>Pseudomonadati</taxon>
        <taxon>Bacteroidota</taxon>
        <taxon>Sphingobacteriia</taxon>
        <taxon>Sphingobacteriales</taxon>
        <taxon>Sphingobacteriaceae</taxon>
        <taxon>Sphingobacterium</taxon>
    </lineage>
</organism>
<dbReference type="RefSeq" id="WP_380895233.1">
    <property type="nucleotide sequence ID" value="NZ_JBHTKY010000007.1"/>
</dbReference>
<sequence length="205" mass="23293">MKRKLLVLLLILFCLNSIAQEIQDETNMIFINKNPKELYLGAILKISSLDKDKYEIVEGSNLPQVTYLMINKDVPPMTPNLSSMRDFIRKEIKGEDLSTIVSLGYPKVQKVESYEKLGAVFGERINPEIMLAVNPKSKKSKSVYVATFTNMIYTINCQTDIVKAKAHPALKGLDPKNLMYVEQLSYGRFATIFIESDAEYEKIEA</sequence>
<protein>
    <submittedName>
        <fullName evidence="2">Uncharacterized protein</fullName>
    </submittedName>
</protein>
<dbReference type="InterPro" id="IPR036363">
    <property type="entry name" value="Thiol_cytolysin_ab_sf"/>
</dbReference>
<accession>A0ABW3RJT0</accession>
<keyword evidence="1" id="KW-0732">Signal</keyword>
<comment type="caution">
    <text evidence="2">The sequence shown here is derived from an EMBL/GenBank/DDBJ whole genome shotgun (WGS) entry which is preliminary data.</text>
</comment>